<organism evidence="3 4">
    <name type="scientific">Austropuccinia psidii MF-1</name>
    <dbReference type="NCBI Taxonomy" id="1389203"/>
    <lineage>
        <taxon>Eukaryota</taxon>
        <taxon>Fungi</taxon>
        <taxon>Dikarya</taxon>
        <taxon>Basidiomycota</taxon>
        <taxon>Pucciniomycotina</taxon>
        <taxon>Pucciniomycetes</taxon>
        <taxon>Pucciniales</taxon>
        <taxon>Sphaerophragmiaceae</taxon>
        <taxon>Austropuccinia</taxon>
    </lineage>
</organism>
<keyword evidence="2" id="KW-1133">Transmembrane helix</keyword>
<dbReference type="EMBL" id="AVOT02002394">
    <property type="protein sequence ID" value="MBW0470201.1"/>
    <property type="molecule type" value="Genomic_DNA"/>
</dbReference>
<evidence type="ECO:0000313" key="3">
    <source>
        <dbReference type="EMBL" id="MBW0470201.1"/>
    </source>
</evidence>
<feature type="region of interest" description="Disordered" evidence="1">
    <location>
        <begin position="37"/>
        <end position="71"/>
    </location>
</feature>
<dbReference type="AlphaFoldDB" id="A0A9Q3GJX2"/>
<feature type="region of interest" description="Disordered" evidence="1">
    <location>
        <begin position="78"/>
        <end position="97"/>
    </location>
</feature>
<keyword evidence="2" id="KW-0812">Transmembrane</keyword>
<accession>A0A9Q3GJX2</accession>
<gene>
    <name evidence="3" type="ORF">O181_009916</name>
</gene>
<feature type="transmembrane region" description="Helical" evidence="2">
    <location>
        <begin position="12"/>
        <end position="29"/>
    </location>
</feature>
<keyword evidence="4" id="KW-1185">Reference proteome</keyword>
<evidence type="ECO:0000256" key="2">
    <source>
        <dbReference type="SAM" id="Phobius"/>
    </source>
</evidence>
<evidence type="ECO:0000313" key="4">
    <source>
        <dbReference type="Proteomes" id="UP000765509"/>
    </source>
</evidence>
<comment type="caution">
    <text evidence="3">The sequence shown here is derived from an EMBL/GenBank/DDBJ whole genome shotgun (WGS) entry which is preliminary data.</text>
</comment>
<sequence length="108" mass="12308">MDLPSHSWKSPFFYGPGMALAIQAIWPIWPPGNPLKNERRRTPMNPTYCGPWHAGHRMQKKPKMGKSKFSSQISLVWQGPEEPQMDPNDLKRPFGPISLRIMGTSPLL</sequence>
<name>A0A9Q3GJX2_9BASI</name>
<evidence type="ECO:0000256" key="1">
    <source>
        <dbReference type="SAM" id="MobiDB-lite"/>
    </source>
</evidence>
<keyword evidence="2" id="KW-0472">Membrane</keyword>
<proteinExistence type="predicted"/>
<reference evidence="3" key="1">
    <citation type="submission" date="2021-03" db="EMBL/GenBank/DDBJ databases">
        <title>Draft genome sequence of rust myrtle Austropuccinia psidii MF-1, a brazilian biotype.</title>
        <authorList>
            <person name="Quecine M.C."/>
            <person name="Pachon D.M.R."/>
            <person name="Bonatelli M.L."/>
            <person name="Correr F.H."/>
            <person name="Franceschini L.M."/>
            <person name="Leite T.F."/>
            <person name="Margarido G.R.A."/>
            <person name="Almeida C.A."/>
            <person name="Ferrarezi J.A."/>
            <person name="Labate C.A."/>
        </authorList>
    </citation>
    <scope>NUCLEOTIDE SEQUENCE</scope>
    <source>
        <strain evidence="3">MF-1</strain>
    </source>
</reference>
<feature type="compositionally biased region" description="Basic residues" evidence="1">
    <location>
        <begin position="54"/>
        <end position="66"/>
    </location>
</feature>
<protein>
    <submittedName>
        <fullName evidence="3">Uncharacterized protein</fullName>
    </submittedName>
</protein>
<dbReference type="Proteomes" id="UP000765509">
    <property type="component" value="Unassembled WGS sequence"/>
</dbReference>